<evidence type="ECO:0000256" key="2">
    <source>
        <dbReference type="ARBA" id="ARBA00005420"/>
    </source>
</evidence>
<organism evidence="13 14">
    <name type="scientific">Novymonas esmeraldas</name>
    <dbReference type="NCBI Taxonomy" id="1808958"/>
    <lineage>
        <taxon>Eukaryota</taxon>
        <taxon>Discoba</taxon>
        <taxon>Euglenozoa</taxon>
        <taxon>Kinetoplastea</taxon>
        <taxon>Metakinetoplastina</taxon>
        <taxon>Trypanosomatida</taxon>
        <taxon>Trypanosomatidae</taxon>
        <taxon>Novymonas</taxon>
    </lineage>
</organism>
<evidence type="ECO:0000256" key="11">
    <source>
        <dbReference type="SAM" id="MobiDB-lite"/>
    </source>
</evidence>
<feature type="transmembrane region" description="Helical" evidence="12">
    <location>
        <begin position="1273"/>
        <end position="1298"/>
    </location>
</feature>
<feature type="transmembrane region" description="Helical" evidence="12">
    <location>
        <begin position="351"/>
        <end position="372"/>
    </location>
</feature>
<feature type="transmembrane region" description="Helical" evidence="12">
    <location>
        <begin position="216"/>
        <end position="235"/>
    </location>
</feature>
<feature type="transmembrane region" description="Helical" evidence="12">
    <location>
        <begin position="707"/>
        <end position="724"/>
    </location>
</feature>
<keyword evidence="4" id="KW-0808">Transferase</keyword>
<reference evidence="13 14" key="1">
    <citation type="journal article" date="2021" name="MBio">
        <title>A New Model Trypanosomatid, Novymonas esmeraldas: Genomic Perception of Its 'Candidatus Pandoraea novymonadis' Endosymbiont.</title>
        <authorList>
            <person name="Zakharova A."/>
            <person name="Saura A."/>
            <person name="Butenko A."/>
            <person name="Podesvova L."/>
            <person name="Warmusova S."/>
            <person name="Kostygov A.Y."/>
            <person name="Nenarokova A."/>
            <person name="Lukes J."/>
            <person name="Opperdoes F.R."/>
            <person name="Yurchenko V."/>
        </authorList>
    </citation>
    <scope>NUCLEOTIDE SEQUENCE [LARGE SCALE GENOMIC DNA]</scope>
    <source>
        <strain evidence="13 14">E262AT.01</strain>
    </source>
</reference>
<comment type="similarity">
    <text evidence="2">Belongs to the diacylglycerol acyltransferase family.</text>
</comment>
<evidence type="ECO:0000256" key="8">
    <source>
        <dbReference type="ARBA" id="ARBA00023098"/>
    </source>
</evidence>
<keyword evidence="14" id="KW-1185">Reference proteome</keyword>
<feature type="transmembrane region" description="Helical" evidence="12">
    <location>
        <begin position="675"/>
        <end position="695"/>
    </location>
</feature>
<keyword evidence="5 12" id="KW-0812">Transmembrane</keyword>
<feature type="transmembrane region" description="Helical" evidence="12">
    <location>
        <begin position="953"/>
        <end position="973"/>
    </location>
</feature>
<comment type="subcellular location">
    <subcellularLocation>
        <location evidence="1">Endoplasmic reticulum membrane</location>
        <topology evidence="1">Multi-pass membrane protein</topology>
    </subcellularLocation>
</comment>
<keyword evidence="8" id="KW-0443">Lipid metabolism</keyword>
<evidence type="ECO:0000313" key="13">
    <source>
        <dbReference type="EMBL" id="KAK7195303.1"/>
    </source>
</evidence>
<dbReference type="CDD" id="cd07987">
    <property type="entry name" value="LPLAT_MGAT-like"/>
    <property type="match status" value="1"/>
</dbReference>
<feature type="compositionally biased region" description="Low complexity" evidence="11">
    <location>
        <begin position="1669"/>
        <end position="1681"/>
    </location>
</feature>
<dbReference type="EMBL" id="JAECZO010000051">
    <property type="protein sequence ID" value="KAK7195303.1"/>
    <property type="molecule type" value="Genomic_DNA"/>
</dbReference>
<keyword evidence="7 12" id="KW-1133">Transmembrane helix</keyword>
<protein>
    <submittedName>
        <fullName evidence="13">Diacylglycerol acyltransferase</fullName>
    </submittedName>
</protein>
<feature type="transmembrane region" description="Helical" evidence="12">
    <location>
        <begin position="1095"/>
        <end position="1118"/>
    </location>
</feature>
<feature type="transmembrane region" description="Helical" evidence="12">
    <location>
        <begin position="423"/>
        <end position="447"/>
    </location>
</feature>
<feature type="compositionally biased region" description="Acidic residues" evidence="11">
    <location>
        <begin position="927"/>
        <end position="937"/>
    </location>
</feature>
<feature type="transmembrane region" description="Helical" evidence="12">
    <location>
        <begin position="384"/>
        <end position="402"/>
    </location>
</feature>
<feature type="transmembrane region" description="Helical" evidence="12">
    <location>
        <begin position="309"/>
        <end position="330"/>
    </location>
</feature>
<feature type="transmembrane region" description="Helical" evidence="12">
    <location>
        <begin position="1024"/>
        <end position="1047"/>
    </location>
</feature>
<feature type="compositionally biased region" description="Low complexity" evidence="11">
    <location>
        <begin position="579"/>
        <end position="607"/>
    </location>
</feature>
<evidence type="ECO:0000256" key="12">
    <source>
        <dbReference type="SAM" id="Phobius"/>
    </source>
</evidence>
<evidence type="ECO:0000256" key="10">
    <source>
        <dbReference type="ARBA" id="ARBA00023315"/>
    </source>
</evidence>
<feature type="transmembrane region" description="Helical" evidence="12">
    <location>
        <begin position="1053"/>
        <end position="1075"/>
    </location>
</feature>
<feature type="compositionally biased region" description="Low complexity" evidence="11">
    <location>
        <begin position="905"/>
        <end position="917"/>
    </location>
</feature>
<feature type="transmembrane region" description="Helical" evidence="12">
    <location>
        <begin position="1207"/>
        <end position="1232"/>
    </location>
</feature>
<proteinExistence type="inferred from homology"/>
<evidence type="ECO:0000256" key="4">
    <source>
        <dbReference type="ARBA" id="ARBA00022679"/>
    </source>
</evidence>
<feature type="transmembrane region" description="Helical" evidence="12">
    <location>
        <begin position="1244"/>
        <end position="1266"/>
    </location>
</feature>
<keyword evidence="9 12" id="KW-0472">Membrane</keyword>
<feature type="transmembrane region" description="Helical" evidence="12">
    <location>
        <begin position="106"/>
        <end position="130"/>
    </location>
</feature>
<sequence length="1688" mass="183300">MDPVAETPHQAPEQAAEVESGAPASQSDTESTGHASPPGPLPRTFLHTRNASSAYNSSSSTILEAQAQMSRTGAAGSSHHHHHHQFDWRSDSDAAVSFELPHFSTVSLLTVWVVDCAVGLFSLVLCDVYADQSPEFPLTVFMALGAHLNLLAGVFVYLLGREQYGARVYRFYQPFAGGVRFVTLQCLGVTCVAASLLLTAAYGLLFDPAKSHPRGFLSMSGALALFGNLLVLLSLRSFSYYDRTKAAASLSCTRTTRTGAAFLADGGVSTLLRFLRRRPNAESALEMAMLTAQSTLSVSAIRFPGLQKSVFRVNLAITLACGALSLLFVGHRRSLGFVSFRLLMHRTFDTVLLWLSRLLYLVAVFANVLLLLHADERAVRSSSIVAVQGLSVVSCVALLMFVRMIRYEAVAKTPNVPSSVFELGGVVAVATVFVLGCLNAGIFFYTQTYPDGLAEVVEGTTWTYHDVLVLVSQLAQLVSLMPTPMVYVSGVIMHDERFRLLASNRPVETLPVLLLQAVSFLLYVAAVFSFMLFVSSSALAIASLEAVLSVLSVFCMTGAVRLYSTMMLRGPTFLAATGGEPATGADDDTTTAAAARPQASATTAQAQVGPEYTSLSSPLLKNATEALKRGGGGGGRGGVGFPEILHPDGAASPEVGGGVAEELANFAYIMNGEMIVSYLLCLTNVVLRLLIDVSLHNVWGAVELPRTRLLTIANLCFVACVPLAHYSAKDKGVQVFHPFSGSGSFVALQVLGWMIYATFTIVIIFGTILVRNAQSMPVEWHTLVEQQPVPYTLFGLLELIPVVLITLSIVTEARHTLTTALQQRLARESFLELRRILRAGVANTSDEEKAVTQLAFRTLMTAALRSFDIPCTDTLLRIYKDPTARSARRSRAGRHQQGRSADAKSSTSSTSSSSSHSSDGETREGAEDVDSGDWVDSGDDMTTRRRRCEGARVIVILLCCASAAFFVIAAFMAQLVVLSLAFAVTAMLICTTSCVGVHAGYGMILHSQSRVYAPFMPFRGGSLFVMRQMAGWGCYAGAFLVTLVTSIEEAEVSATAMLIAALLSVASQIFIFTSIPLFSDSREGPTFLETNGEGIVALLTFAAAVAFGRVYTSVVTFFGRDTDDQLHRYLHYADPSGSARRTRVPFVLAVMSLSMAVPCTLIALSRTKRQWERAMRTRATTTAAKQEHRFSKREHQRSFLTTGVSNLLEVLVILLGTITPLSIAFFVFYFFTHFTPRLVQAVESYVPICIALTALTLALSVVPYVVNVGVPPFAVAVRVTVVTGMLYGLPVLAGSVLFLPALLVPRHSTLFLAGGTVVATTVGSFKQVRLAIRVAVYAVIGYLTYQKGVLYLTVGPSWQLARALGVHGLDCALLGVWLWYIPLYNGKPFHNGSQRSMWFTEFARNYLFSDAVKYFNFRIIVDDPAVQMRDDTTQYLFSFHPHGVFPGTALFASLTAEWALKIGLNARRYVSTHVASIIFNVPLVRDFNLRLGALSVSRRTLEASLKRGNSVLIVTGGQAEMLHTQVSAQRMTLITQHTGFVRLAIESRVPLVPLLCFAENNVLGLLQFPRIQRISLKILGFPFPMIPYGRFGLPLPFPTPLTLVVGPPLAIPADADGNNPDDVRRLSEAYFHSLKELFYRRRAEAGYPDMELVLINDREEALKRKQAREAATAAAAASGTSETEKKSA</sequence>
<dbReference type="GO" id="GO:0005789">
    <property type="term" value="C:endoplasmic reticulum membrane"/>
    <property type="evidence" value="ECO:0007669"/>
    <property type="project" value="UniProtKB-SubCell"/>
</dbReference>
<feature type="region of interest" description="Disordered" evidence="11">
    <location>
        <begin position="1666"/>
        <end position="1688"/>
    </location>
</feature>
<feature type="region of interest" description="Disordered" evidence="11">
    <location>
        <begin position="1"/>
        <end position="46"/>
    </location>
</feature>
<feature type="compositionally biased region" description="Polar residues" evidence="11">
    <location>
        <begin position="23"/>
        <end position="34"/>
    </location>
</feature>
<feature type="region of interest" description="Disordered" evidence="11">
    <location>
        <begin position="579"/>
        <end position="613"/>
    </location>
</feature>
<evidence type="ECO:0000256" key="6">
    <source>
        <dbReference type="ARBA" id="ARBA00022824"/>
    </source>
</evidence>
<dbReference type="InterPro" id="IPR007130">
    <property type="entry name" value="DAGAT"/>
</dbReference>
<dbReference type="Pfam" id="PF03982">
    <property type="entry name" value="DAGAT"/>
    <property type="match status" value="1"/>
</dbReference>
<feature type="transmembrane region" description="Helical" evidence="12">
    <location>
        <begin position="540"/>
        <end position="563"/>
    </location>
</feature>
<dbReference type="GO" id="GO:0008374">
    <property type="term" value="F:O-acyltransferase activity"/>
    <property type="evidence" value="ECO:0007669"/>
    <property type="project" value="InterPro"/>
</dbReference>
<feature type="transmembrane region" description="Helical" evidence="12">
    <location>
        <begin position="136"/>
        <end position="160"/>
    </location>
</feature>
<dbReference type="PANTHER" id="PTHR12317">
    <property type="entry name" value="DIACYLGLYCEROL O-ACYLTRANSFERASE"/>
    <property type="match status" value="1"/>
</dbReference>
<dbReference type="Proteomes" id="UP001430356">
    <property type="component" value="Unassembled WGS sequence"/>
</dbReference>
<evidence type="ECO:0000256" key="9">
    <source>
        <dbReference type="ARBA" id="ARBA00023136"/>
    </source>
</evidence>
<feature type="transmembrane region" description="Helical" evidence="12">
    <location>
        <begin position="513"/>
        <end position="534"/>
    </location>
</feature>
<evidence type="ECO:0000256" key="1">
    <source>
        <dbReference type="ARBA" id="ARBA00004477"/>
    </source>
</evidence>
<dbReference type="PANTHER" id="PTHR12317:SF34">
    <property type="entry name" value="ACYLTRANSFERASE"/>
    <property type="match status" value="1"/>
</dbReference>
<gene>
    <name evidence="13" type="ORF">NESM_000456100</name>
</gene>
<feature type="transmembrane region" description="Helical" evidence="12">
    <location>
        <begin position="1144"/>
        <end position="1164"/>
    </location>
</feature>
<evidence type="ECO:0000256" key="5">
    <source>
        <dbReference type="ARBA" id="ARBA00022692"/>
    </source>
</evidence>
<name>A0AAW0ER82_9TRYP</name>
<feature type="transmembrane region" description="Helical" evidence="12">
    <location>
        <begin position="745"/>
        <end position="769"/>
    </location>
</feature>
<dbReference type="GO" id="GO:0006629">
    <property type="term" value="P:lipid metabolic process"/>
    <property type="evidence" value="ECO:0007669"/>
    <property type="project" value="UniProtKB-KW"/>
</dbReference>
<feature type="region of interest" description="Disordered" evidence="11">
    <location>
        <begin position="886"/>
        <end position="937"/>
    </location>
</feature>
<keyword evidence="10 13" id="KW-0012">Acyltransferase</keyword>
<feature type="compositionally biased region" description="Basic residues" evidence="11">
    <location>
        <begin position="886"/>
        <end position="897"/>
    </location>
</feature>
<feature type="transmembrane region" description="Helical" evidence="12">
    <location>
        <begin position="467"/>
        <end position="492"/>
    </location>
</feature>
<keyword evidence="3" id="KW-0444">Lipid biosynthesis</keyword>
<evidence type="ECO:0000313" key="14">
    <source>
        <dbReference type="Proteomes" id="UP001430356"/>
    </source>
</evidence>
<evidence type="ECO:0000256" key="3">
    <source>
        <dbReference type="ARBA" id="ARBA00022516"/>
    </source>
</evidence>
<keyword evidence="6" id="KW-0256">Endoplasmic reticulum</keyword>
<evidence type="ECO:0000256" key="7">
    <source>
        <dbReference type="ARBA" id="ARBA00022989"/>
    </source>
</evidence>
<comment type="caution">
    <text evidence="13">The sequence shown here is derived from an EMBL/GenBank/DDBJ whole genome shotgun (WGS) entry which is preliminary data.</text>
</comment>
<feature type="transmembrane region" description="Helical" evidence="12">
    <location>
        <begin position="181"/>
        <end position="204"/>
    </location>
</feature>
<feature type="transmembrane region" description="Helical" evidence="12">
    <location>
        <begin position="979"/>
        <end position="1004"/>
    </location>
</feature>
<feature type="transmembrane region" description="Helical" evidence="12">
    <location>
        <begin position="283"/>
        <end position="303"/>
    </location>
</feature>
<accession>A0AAW0ER82</accession>
<feature type="transmembrane region" description="Helical" evidence="12">
    <location>
        <begin position="789"/>
        <end position="810"/>
    </location>
</feature>